<evidence type="ECO:0000313" key="3">
    <source>
        <dbReference type="Proteomes" id="UP001141806"/>
    </source>
</evidence>
<keyword evidence="3" id="KW-1185">Reference proteome</keyword>
<sequence length="381" mass="43049">MKIALPLSFEIEAAGVKNKLKEEALNTHLAEFLLYEWYYTRIPSKGEFAYNPHRTEIFNMMHLGIPLFYDELTQIFLNCPSDFGTGNDVYDNTVPPGLHFVSWNPKASRSATRIEEGSRRFQEMKKKVSCARPVRVFSTGNETAKESGIEGAPAQKKIRIEMGSASSTHSKESLPLVPSDDLDVVPSIVPVAGTVEIGHVLSIDLLKAFYSFNVERRSVPQGLPGQRDRVPLPVNHSWSFLGDEEATELNSRVELSGDDLVLFHLAREPVLLVGDSCGDPFTEVDDDDVSLKCAKAELGRDLAEDALKEEKERLKDQIDALREETWRFRQQIMVLEEQQANHIKDKNMVLKELFEFRDYVRLICPHVDFSGFKATHTPPLS</sequence>
<accession>A0A9Q0KQT0</accession>
<comment type="caution">
    <text evidence="2">The sequence shown here is derived from an EMBL/GenBank/DDBJ whole genome shotgun (WGS) entry which is preliminary data.</text>
</comment>
<keyword evidence="1" id="KW-0175">Coiled coil</keyword>
<feature type="coiled-coil region" evidence="1">
    <location>
        <begin position="293"/>
        <end position="338"/>
    </location>
</feature>
<dbReference type="Proteomes" id="UP001141806">
    <property type="component" value="Unassembled WGS sequence"/>
</dbReference>
<dbReference type="AlphaFoldDB" id="A0A9Q0KQT0"/>
<name>A0A9Q0KQT0_9MAGN</name>
<organism evidence="2 3">
    <name type="scientific">Protea cynaroides</name>
    <dbReference type="NCBI Taxonomy" id="273540"/>
    <lineage>
        <taxon>Eukaryota</taxon>
        <taxon>Viridiplantae</taxon>
        <taxon>Streptophyta</taxon>
        <taxon>Embryophyta</taxon>
        <taxon>Tracheophyta</taxon>
        <taxon>Spermatophyta</taxon>
        <taxon>Magnoliopsida</taxon>
        <taxon>Proteales</taxon>
        <taxon>Proteaceae</taxon>
        <taxon>Protea</taxon>
    </lineage>
</organism>
<evidence type="ECO:0000256" key="1">
    <source>
        <dbReference type="SAM" id="Coils"/>
    </source>
</evidence>
<evidence type="ECO:0000313" key="2">
    <source>
        <dbReference type="EMBL" id="KAJ4975098.1"/>
    </source>
</evidence>
<gene>
    <name evidence="2" type="ORF">NE237_000204</name>
</gene>
<reference evidence="2" key="1">
    <citation type="journal article" date="2023" name="Plant J.">
        <title>The genome of the king protea, Protea cynaroides.</title>
        <authorList>
            <person name="Chang J."/>
            <person name="Duong T.A."/>
            <person name="Schoeman C."/>
            <person name="Ma X."/>
            <person name="Roodt D."/>
            <person name="Barker N."/>
            <person name="Li Z."/>
            <person name="Van de Peer Y."/>
            <person name="Mizrachi E."/>
        </authorList>
    </citation>
    <scope>NUCLEOTIDE SEQUENCE</scope>
    <source>
        <tissue evidence="2">Young leaves</tissue>
    </source>
</reference>
<protein>
    <submittedName>
        <fullName evidence="2">Uncharacterized protein</fullName>
    </submittedName>
</protein>
<proteinExistence type="predicted"/>
<dbReference type="EMBL" id="JAMYWD010000003">
    <property type="protein sequence ID" value="KAJ4975098.1"/>
    <property type="molecule type" value="Genomic_DNA"/>
</dbReference>